<feature type="domain" description="EF-hand" evidence="2">
    <location>
        <begin position="317"/>
        <end position="346"/>
    </location>
</feature>
<evidence type="ECO:0000313" key="4">
    <source>
        <dbReference type="EMBL" id="ADI19490.1"/>
    </source>
</evidence>
<evidence type="ECO:0000259" key="3">
    <source>
        <dbReference type="PROSITE" id="PS51352"/>
    </source>
</evidence>
<feature type="region of interest" description="Disordered" evidence="1">
    <location>
        <begin position="98"/>
        <end position="117"/>
    </location>
</feature>
<dbReference type="InterPro" id="IPR002048">
    <property type="entry name" value="EF_hand_dom"/>
</dbReference>
<evidence type="ECO:0000313" key="5">
    <source>
        <dbReference type="EMBL" id="ADI22999.1"/>
    </source>
</evidence>
<evidence type="ECO:0008006" key="6">
    <source>
        <dbReference type="Google" id="ProtNLM"/>
    </source>
</evidence>
<feature type="domain" description="Thioredoxin" evidence="3">
    <location>
        <begin position="137"/>
        <end position="291"/>
    </location>
</feature>
<feature type="compositionally biased region" description="Basic and acidic residues" evidence="1">
    <location>
        <begin position="314"/>
        <end position="338"/>
    </location>
</feature>
<dbReference type="PROSITE" id="PS51352">
    <property type="entry name" value="THIOREDOXIN_2"/>
    <property type="match status" value="1"/>
</dbReference>
<reference evidence="4" key="2">
    <citation type="journal article" date="2011" name="Environ. Microbiol.">
        <title>Time-series analyses of Monterey Bay coastal microbial picoplankton using a 'genome proxy' microarray.</title>
        <authorList>
            <person name="Rich V.I."/>
            <person name="Pham V.D."/>
            <person name="Eppley J."/>
            <person name="Shi Y."/>
            <person name="DeLong E.F."/>
        </authorList>
    </citation>
    <scope>NUCLEOTIDE SEQUENCE</scope>
</reference>
<dbReference type="Gene3D" id="3.40.30.10">
    <property type="entry name" value="Glutaredoxin"/>
    <property type="match status" value="1"/>
</dbReference>
<evidence type="ECO:0000259" key="2">
    <source>
        <dbReference type="PROSITE" id="PS50222"/>
    </source>
</evidence>
<feature type="region of interest" description="Disordered" evidence="1">
    <location>
        <begin position="21"/>
        <end position="65"/>
    </location>
</feature>
<sequence length="346" mass="38215">MSRLTFAFMLSALICSTGFSQDSRTEKKIEKRGEARVQKKRGEARGRENPRRNRTEAQRPDTDPRVAFRKRLGELIEKGKLTREEAAQLYTLAFPERSRDRDAGRGTEKRYRNRRKVEVKDPAQFKTAEGKALFSGPQPGEKIPPFKITGLVGNFDGKPIDPVSLAGGKPQVLIFMDGNRVGLRGLFGLTSMVSQIKEKSDKGLHLSAVLLGDDPAKLSQFGKRFANRLSGLLMGVSPDGRDGPGALGLNRTISMTVVVAKDGKVTHNFVFPQSMLYPDPHVLGAIAGAIGQKRETVAKWLNEEPAAAAPARRPSREDLIKRFDKDGDGKLNEEEGRAARKALQRK</sequence>
<dbReference type="InterPro" id="IPR013766">
    <property type="entry name" value="Thioredoxin_domain"/>
</dbReference>
<dbReference type="GO" id="GO:0005509">
    <property type="term" value="F:calcium ion binding"/>
    <property type="evidence" value="ECO:0007669"/>
    <property type="project" value="InterPro"/>
</dbReference>
<organism evidence="4">
    <name type="scientific">uncultured Planctomycetales bacterium HF0500_40D21</name>
    <dbReference type="NCBI Taxonomy" id="710747"/>
    <lineage>
        <taxon>Bacteria</taxon>
        <taxon>Pseudomonadati</taxon>
        <taxon>Planctomycetota</taxon>
        <taxon>Planctomycetia</taxon>
        <taxon>Planctomycetales</taxon>
        <taxon>environmental samples</taxon>
    </lineage>
</organism>
<feature type="compositionally biased region" description="Basic and acidic residues" evidence="1">
    <location>
        <begin position="23"/>
        <end position="65"/>
    </location>
</feature>
<dbReference type="EMBL" id="GU474923">
    <property type="protein sequence ID" value="ADI19490.1"/>
    <property type="molecule type" value="Genomic_DNA"/>
</dbReference>
<accession>E0XYJ9</accession>
<dbReference type="InterPro" id="IPR036249">
    <property type="entry name" value="Thioredoxin-like_sf"/>
</dbReference>
<dbReference type="PROSITE" id="PS50222">
    <property type="entry name" value="EF_HAND_2"/>
    <property type="match status" value="1"/>
</dbReference>
<reference evidence="5" key="1">
    <citation type="submission" date="2010-01" db="EMBL/GenBank/DDBJ databases">
        <title>Genome fragments of uncultured bacteria from the North Pacific subtropical Gyre.</title>
        <authorList>
            <person name="Pham V.D."/>
            <person name="Delong E.F."/>
        </authorList>
    </citation>
    <scope>NUCLEOTIDE SEQUENCE</scope>
</reference>
<name>E0XYJ9_9BACT</name>
<evidence type="ECO:0000256" key="1">
    <source>
        <dbReference type="SAM" id="MobiDB-lite"/>
    </source>
</evidence>
<feature type="region of interest" description="Disordered" evidence="1">
    <location>
        <begin position="305"/>
        <end position="346"/>
    </location>
</feature>
<dbReference type="SUPFAM" id="SSF52833">
    <property type="entry name" value="Thioredoxin-like"/>
    <property type="match status" value="1"/>
</dbReference>
<dbReference type="AlphaFoldDB" id="E0XYJ9"/>
<proteinExistence type="predicted"/>
<protein>
    <recommendedName>
        <fullName evidence="6">EF-hand domain-containing protein</fullName>
    </recommendedName>
</protein>
<dbReference type="EMBL" id="GU568003">
    <property type="protein sequence ID" value="ADI22999.1"/>
    <property type="molecule type" value="Genomic_DNA"/>
</dbReference>